<reference evidence="1 2" key="1">
    <citation type="journal article" date="2021" name="bioRxiv">
        <title>Chromosome-scale and haplotype-resolved genome assembly of a tetraploid potato cultivar.</title>
        <authorList>
            <person name="Sun H."/>
            <person name="Jiao W.-B."/>
            <person name="Krause K."/>
            <person name="Campoy J.A."/>
            <person name="Goel M."/>
            <person name="Folz-Donahue K."/>
            <person name="Kukat C."/>
            <person name="Huettel B."/>
            <person name="Schneeberger K."/>
        </authorList>
    </citation>
    <scope>NUCLEOTIDE SEQUENCE [LARGE SCALE GENOMIC DNA]</scope>
    <source>
        <strain evidence="1">SolTubOtavaFocal</strain>
        <tissue evidence="1">Leaves</tissue>
    </source>
</reference>
<accession>A0ABQ7U040</accession>
<dbReference type="Proteomes" id="UP000826656">
    <property type="component" value="Unassembled WGS sequence"/>
</dbReference>
<keyword evidence="2" id="KW-1185">Reference proteome</keyword>
<dbReference type="CDD" id="cd09272">
    <property type="entry name" value="RNase_HI_RT_Ty1"/>
    <property type="match status" value="1"/>
</dbReference>
<comment type="caution">
    <text evidence="1">The sequence shown here is derived from an EMBL/GenBank/DDBJ whole genome shotgun (WGS) entry which is preliminary data.</text>
</comment>
<gene>
    <name evidence="1" type="ORF">KY290_033375</name>
</gene>
<proteinExistence type="predicted"/>
<protein>
    <submittedName>
        <fullName evidence="1">Uncharacterized protein</fullName>
    </submittedName>
</protein>
<name>A0ABQ7U040_SOLTU</name>
<evidence type="ECO:0000313" key="2">
    <source>
        <dbReference type="Proteomes" id="UP000826656"/>
    </source>
</evidence>
<organism evidence="1 2">
    <name type="scientific">Solanum tuberosum</name>
    <name type="common">Potato</name>
    <dbReference type="NCBI Taxonomy" id="4113"/>
    <lineage>
        <taxon>Eukaryota</taxon>
        <taxon>Viridiplantae</taxon>
        <taxon>Streptophyta</taxon>
        <taxon>Embryophyta</taxon>
        <taxon>Tracheophyta</taxon>
        <taxon>Spermatophyta</taxon>
        <taxon>Magnoliopsida</taxon>
        <taxon>eudicotyledons</taxon>
        <taxon>Gunneridae</taxon>
        <taxon>Pentapetalae</taxon>
        <taxon>asterids</taxon>
        <taxon>lamiids</taxon>
        <taxon>Solanales</taxon>
        <taxon>Solanaceae</taxon>
        <taxon>Solanoideae</taxon>
        <taxon>Solaneae</taxon>
        <taxon>Solanum</taxon>
    </lineage>
</organism>
<sequence>MIYLSKEAKHIDIKHHFIRDHVGNGDFVLEFVDSENQLADVFTKPVLEEIFCFRRECLEYVVHSSSSKKRPSSSKKTDTKKACPVFPETFTADDSLKFWGLEHKMRFASFSKRPIVPVRVINLEQLEASHDVVSRTQNYPYYFVSVGLNFLKNRFAYFMQIFGTLLSVVSGKP</sequence>
<evidence type="ECO:0000313" key="1">
    <source>
        <dbReference type="EMBL" id="KAH0740332.1"/>
    </source>
</evidence>
<dbReference type="EMBL" id="JAIVGD010000026">
    <property type="protein sequence ID" value="KAH0740332.1"/>
    <property type="molecule type" value="Genomic_DNA"/>
</dbReference>